<dbReference type="EMBL" id="DTGT01000119">
    <property type="protein sequence ID" value="HGH60416.1"/>
    <property type="molecule type" value="Genomic_DNA"/>
</dbReference>
<comment type="caution">
    <text evidence="2">The sequence shown here is derived from an EMBL/GenBank/DDBJ whole genome shotgun (WGS) entry which is preliminary data.</text>
</comment>
<organism evidence="2">
    <name type="scientific">Desulfomonile tiedjei</name>
    <dbReference type="NCBI Taxonomy" id="2358"/>
    <lineage>
        <taxon>Bacteria</taxon>
        <taxon>Pseudomonadati</taxon>
        <taxon>Thermodesulfobacteriota</taxon>
        <taxon>Desulfomonilia</taxon>
        <taxon>Desulfomonilales</taxon>
        <taxon>Desulfomonilaceae</taxon>
        <taxon>Desulfomonile</taxon>
    </lineage>
</organism>
<evidence type="ECO:0000256" key="1">
    <source>
        <dbReference type="SAM" id="Phobius"/>
    </source>
</evidence>
<dbReference type="AlphaFoldDB" id="A0A7C4EVR9"/>
<keyword evidence="1" id="KW-0472">Membrane</keyword>
<gene>
    <name evidence="2" type="ORF">ENV54_03855</name>
</gene>
<keyword evidence="1" id="KW-0812">Transmembrane</keyword>
<proteinExistence type="predicted"/>
<protein>
    <submittedName>
        <fullName evidence="2">Uncharacterized protein</fullName>
    </submittedName>
</protein>
<evidence type="ECO:0000313" key="2">
    <source>
        <dbReference type="EMBL" id="HGH60416.1"/>
    </source>
</evidence>
<name>A0A7C4EVR9_9BACT</name>
<sequence length="189" mass="20253">MSVGAGLKKLGKLIVLVILVLLASYGLVVIVVNNLDEQTGTKAVESVQPFVSGVASAAGKKAKESLMATPDKQLEQEGEELGRKLYPATKGFIKGQLESFAQDPERKEIGKKIFDTSRDLSKDVVGPFGDKLEEQSQAVLRELDQTLQGVKKLRNDNKDLIEGLASGIETILKTLKQAAPAPQKEAGAP</sequence>
<reference evidence="2" key="1">
    <citation type="journal article" date="2020" name="mSystems">
        <title>Genome- and Community-Level Interaction Insights into Carbon Utilization and Element Cycling Functions of Hydrothermarchaeota in Hydrothermal Sediment.</title>
        <authorList>
            <person name="Zhou Z."/>
            <person name="Liu Y."/>
            <person name="Xu W."/>
            <person name="Pan J."/>
            <person name="Luo Z.H."/>
            <person name="Li M."/>
        </authorList>
    </citation>
    <scope>NUCLEOTIDE SEQUENCE [LARGE SCALE GENOMIC DNA]</scope>
    <source>
        <strain evidence="2">SpSt-769</strain>
    </source>
</reference>
<keyword evidence="1" id="KW-1133">Transmembrane helix</keyword>
<accession>A0A7C4EVR9</accession>
<feature type="transmembrane region" description="Helical" evidence="1">
    <location>
        <begin position="12"/>
        <end position="32"/>
    </location>
</feature>